<dbReference type="SUPFAM" id="SSF52540">
    <property type="entry name" value="P-loop containing nucleoside triphosphate hydrolases"/>
    <property type="match status" value="1"/>
</dbReference>
<organism evidence="1 2">
    <name type="scientific">Marinobacter nitratireducens</name>
    <dbReference type="NCBI Taxonomy" id="1137280"/>
    <lineage>
        <taxon>Bacteria</taxon>
        <taxon>Pseudomonadati</taxon>
        <taxon>Pseudomonadota</taxon>
        <taxon>Gammaproteobacteria</taxon>
        <taxon>Pseudomonadales</taxon>
        <taxon>Marinobacteraceae</taxon>
        <taxon>Marinobacter</taxon>
    </lineage>
</organism>
<dbReference type="PATRIC" id="fig|1137280.3.peg.324"/>
<dbReference type="OrthoDB" id="6345267at2"/>
<name>A0A072N5Z4_9GAMM</name>
<dbReference type="AlphaFoldDB" id="A0A072N5Z4"/>
<accession>A0A072N5Z4</accession>
<dbReference type="InterPro" id="IPR036628">
    <property type="entry name" value="Clp_N_dom_sf"/>
</dbReference>
<dbReference type="InterPro" id="IPR027417">
    <property type="entry name" value="P-loop_NTPase"/>
</dbReference>
<dbReference type="Proteomes" id="UP000035057">
    <property type="component" value="Unassembled WGS sequence"/>
</dbReference>
<dbReference type="Gene3D" id="1.10.1780.10">
    <property type="entry name" value="Clp, N-terminal domain"/>
    <property type="match status" value="1"/>
</dbReference>
<comment type="caution">
    <text evidence="1">The sequence shown here is derived from an EMBL/GenBank/DDBJ whole genome shotgun (WGS) entry which is preliminary data.</text>
</comment>
<sequence length="459" mass="50903">MEEWQGCLAPHCQTALVNARGDVERRGGCVITVEDYLLALLDDCPSVASFLRSCGIDMDELVRTIQCEQPIVTEVGGEGLLSSQLIDWFASARQINESPWLDWPVLLEVLTHKVERLQSKAYVAVLELVQQWPRSSDPGVSRDIEDHTSAPVVVAEPAWVTLAEEVGVTLSANPSNFVWVRGERGSGKSCWLQHLLSVLNLDTLELDLRRESDVLASDVPVVPSDNDARWPVLILDNTSPSDLMALMSKPESVSAELVSSWQGPMLLIGPTSSDGEERVLSRWLGRSFDVFDMPSCSPAHRKTILVAHQAAIEKRWNVELPQSVIQYAATRQSRCVASPGGMLQWVERAAARLDMLARRGPGESLVMAGREDSLNRQKLVALARGEPVSDLDGSLDELRLQQTAADVAWQERKSANRLRRLTIEDLRRELERWVAARPGPVHYVLHREHQDGDPISAGS</sequence>
<dbReference type="STRING" id="1137280.D777_00508"/>
<protein>
    <submittedName>
        <fullName evidence="1">Uncharacterized protein</fullName>
    </submittedName>
</protein>
<reference evidence="1 2" key="1">
    <citation type="submission" date="2012-12" db="EMBL/GenBank/DDBJ databases">
        <title>Genome assembly of Marinobacter sp. AK21.</title>
        <authorList>
            <person name="Khatri I."/>
            <person name="Kumar R."/>
            <person name="Vaidya B."/>
            <person name="Subramanian S."/>
            <person name="Pinnaka A."/>
        </authorList>
    </citation>
    <scope>NUCLEOTIDE SEQUENCE [LARGE SCALE GENOMIC DNA]</scope>
    <source>
        <strain evidence="1 2">AK21</strain>
    </source>
</reference>
<evidence type="ECO:0000313" key="1">
    <source>
        <dbReference type="EMBL" id="KEF32946.1"/>
    </source>
</evidence>
<gene>
    <name evidence="1" type="ORF">D777_00508</name>
</gene>
<keyword evidence="2" id="KW-1185">Reference proteome</keyword>
<dbReference type="EMBL" id="ANIE01000002">
    <property type="protein sequence ID" value="KEF32946.1"/>
    <property type="molecule type" value="Genomic_DNA"/>
</dbReference>
<evidence type="ECO:0000313" key="2">
    <source>
        <dbReference type="Proteomes" id="UP000035057"/>
    </source>
</evidence>
<proteinExistence type="predicted"/>
<dbReference type="RefSeq" id="WP_036128143.1">
    <property type="nucleotide sequence ID" value="NZ_ANIE01000002.1"/>
</dbReference>